<evidence type="ECO:0000259" key="1">
    <source>
        <dbReference type="Pfam" id="PF03551"/>
    </source>
</evidence>
<evidence type="ECO:0000313" key="3">
    <source>
        <dbReference type="Proteomes" id="UP000198976"/>
    </source>
</evidence>
<dbReference type="InterPro" id="IPR052509">
    <property type="entry name" value="Metal_resp_DNA-bind_regulator"/>
</dbReference>
<accession>A0ABY0VD28</accession>
<dbReference type="Proteomes" id="UP000198976">
    <property type="component" value="Chromosome I"/>
</dbReference>
<dbReference type="InterPro" id="IPR036388">
    <property type="entry name" value="WH-like_DNA-bd_sf"/>
</dbReference>
<proteinExistence type="predicted"/>
<feature type="domain" description="Transcription regulator PadR N-terminal" evidence="1">
    <location>
        <begin position="15"/>
        <end position="88"/>
    </location>
</feature>
<protein>
    <submittedName>
        <fullName evidence="2">Transcriptional regulator, PadR family</fullName>
    </submittedName>
</protein>
<keyword evidence="3" id="KW-1185">Reference proteome</keyword>
<dbReference type="SUPFAM" id="SSF46785">
    <property type="entry name" value="Winged helix' DNA-binding domain"/>
    <property type="match status" value="1"/>
</dbReference>
<dbReference type="PANTHER" id="PTHR33169:SF14">
    <property type="entry name" value="TRANSCRIPTIONAL REGULATOR RV3488"/>
    <property type="match status" value="1"/>
</dbReference>
<reference evidence="2 3" key="1">
    <citation type="submission" date="2016-10" db="EMBL/GenBank/DDBJ databases">
        <authorList>
            <person name="Varghese N."/>
            <person name="Submissions S."/>
        </authorList>
    </citation>
    <scope>NUCLEOTIDE SEQUENCE [LARGE SCALE GENOMIC DNA]</scope>
    <source>
        <strain evidence="2 3">DSM 9169</strain>
    </source>
</reference>
<name>A0ABY0VD28_9ACTO</name>
<gene>
    <name evidence="2" type="ORF">SAMN04489714_2131</name>
</gene>
<dbReference type="Gene3D" id="1.10.10.10">
    <property type="entry name" value="Winged helix-like DNA-binding domain superfamily/Winged helix DNA-binding domain"/>
    <property type="match status" value="1"/>
</dbReference>
<evidence type="ECO:0000313" key="2">
    <source>
        <dbReference type="EMBL" id="SDU09578.1"/>
    </source>
</evidence>
<sequence length="106" mass="12122">MVSSEVLRGCTELMILRVLLDSDSYGYEISKSITELSNSDFVMKETTLYSASKRLEKGGYVTSYPGTRTGGKPRTYLHITTEGRTYYHDKCSEWNDTKTLVDQFIR</sequence>
<dbReference type="PANTHER" id="PTHR33169">
    <property type="entry name" value="PADR-FAMILY TRANSCRIPTIONAL REGULATOR"/>
    <property type="match status" value="1"/>
</dbReference>
<dbReference type="InterPro" id="IPR005149">
    <property type="entry name" value="Tscrpt_reg_PadR_N"/>
</dbReference>
<dbReference type="EMBL" id="LT629792">
    <property type="protein sequence ID" value="SDU09578.1"/>
    <property type="molecule type" value="Genomic_DNA"/>
</dbReference>
<organism evidence="2 3">
    <name type="scientific">Schaalia radingae</name>
    <dbReference type="NCBI Taxonomy" id="131110"/>
    <lineage>
        <taxon>Bacteria</taxon>
        <taxon>Bacillati</taxon>
        <taxon>Actinomycetota</taxon>
        <taxon>Actinomycetes</taxon>
        <taxon>Actinomycetales</taxon>
        <taxon>Actinomycetaceae</taxon>
        <taxon>Schaalia</taxon>
    </lineage>
</organism>
<dbReference type="InterPro" id="IPR036390">
    <property type="entry name" value="WH_DNA-bd_sf"/>
</dbReference>
<dbReference type="Pfam" id="PF03551">
    <property type="entry name" value="PadR"/>
    <property type="match status" value="1"/>
</dbReference>
<dbReference type="RefSeq" id="WP_092649007.1">
    <property type="nucleotide sequence ID" value="NZ_LT629792.1"/>
</dbReference>